<dbReference type="Proteomes" id="UP001243009">
    <property type="component" value="Unassembled WGS sequence"/>
</dbReference>
<dbReference type="SUPFAM" id="SSF55781">
    <property type="entry name" value="GAF domain-like"/>
    <property type="match status" value="1"/>
</dbReference>
<dbReference type="Pfam" id="PF01590">
    <property type="entry name" value="GAF"/>
    <property type="match status" value="1"/>
</dbReference>
<dbReference type="InterPro" id="IPR029016">
    <property type="entry name" value="GAF-like_dom_sf"/>
</dbReference>
<feature type="domain" description="EAL" evidence="2">
    <location>
        <begin position="330"/>
        <end position="584"/>
    </location>
</feature>
<gene>
    <name evidence="3" type="ORF">Q7A36_06770</name>
</gene>
<dbReference type="InterPro" id="IPR001633">
    <property type="entry name" value="EAL_dom"/>
</dbReference>
<dbReference type="InterPro" id="IPR043128">
    <property type="entry name" value="Rev_trsase/Diguanyl_cyclase"/>
</dbReference>
<accession>A0ABT9DVV4</accession>
<dbReference type="CDD" id="cd01948">
    <property type="entry name" value="EAL"/>
    <property type="match status" value="1"/>
</dbReference>
<dbReference type="Gene3D" id="3.20.20.450">
    <property type="entry name" value="EAL domain"/>
    <property type="match status" value="1"/>
</dbReference>
<dbReference type="Gene3D" id="3.30.450.40">
    <property type="match status" value="1"/>
</dbReference>
<dbReference type="SMART" id="SM00267">
    <property type="entry name" value="GGDEF"/>
    <property type="match status" value="1"/>
</dbReference>
<dbReference type="RefSeq" id="WP_305102906.1">
    <property type="nucleotide sequence ID" value="NZ_JAUTWS010000005.1"/>
</dbReference>
<dbReference type="InterPro" id="IPR003018">
    <property type="entry name" value="GAF"/>
</dbReference>
<organism evidence="3 4">
    <name type="scientific">Paracraurococcus lichenis</name>
    <dbReference type="NCBI Taxonomy" id="3064888"/>
    <lineage>
        <taxon>Bacteria</taxon>
        <taxon>Pseudomonadati</taxon>
        <taxon>Pseudomonadota</taxon>
        <taxon>Alphaproteobacteria</taxon>
        <taxon>Acetobacterales</taxon>
        <taxon>Roseomonadaceae</taxon>
        <taxon>Paracraurococcus</taxon>
    </lineage>
</organism>
<reference evidence="3 4" key="1">
    <citation type="submission" date="2023-08" db="EMBL/GenBank/DDBJ databases">
        <title>The draft genome sequence of Paracraurococcus sp. LOR1-02.</title>
        <authorList>
            <person name="Kingkaew E."/>
            <person name="Tanasupawat S."/>
        </authorList>
    </citation>
    <scope>NUCLEOTIDE SEQUENCE [LARGE SCALE GENOMIC DNA]</scope>
    <source>
        <strain evidence="3 4">LOR1-02</strain>
    </source>
</reference>
<dbReference type="PANTHER" id="PTHR33121">
    <property type="entry name" value="CYCLIC DI-GMP PHOSPHODIESTERASE PDEF"/>
    <property type="match status" value="1"/>
</dbReference>
<keyword evidence="4" id="KW-1185">Reference proteome</keyword>
<feature type="region of interest" description="Disordered" evidence="1">
    <location>
        <begin position="587"/>
        <end position="618"/>
    </location>
</feature>
<proteinExistence type="predicted"/>
<dbReference type="InterPro" id="IPR035919">
    <property type="entry name" value="EAL_sf"/>
</dbReference>
<dbReference type="PANTHER" id="PTHR33121:SF19">
    <property type="entry name" value="CYCLIC DI-GMP PHOSPHODIESTERASE PA2567"/>
    <property type="match status" value="1"/>
</dbReference>
<evidence type="ECO:0000259" key="2">
    <source>
        <dbReference type="PROSITE" id="PS50883"/>
    </source>
</evidence>
<dbReference type="InterPro" id="IPR000160">
    <property type="entry name" value="GGDEF_dom"/>
</dbReference>
<dbReference type="InterPro" id="IPR029787">
    <property type="entry name" value="Nucleotide_cyclase"/>
</dbReference>
<dbReference type="SMART" id="SM00065">
    <property type="entry name" value="GAF"/>
    <property type="match status" value="1"/>
</dbReference>
<evidence type="ECO:0000313" key="4">
    <source>
        <dbReference type="Proteomes" id="UP001243009"/>
    </source>
</evidence>
<dbReference type="PROSITE" id="PS50883">
    <property type="entry name" value="EAL"/>
    <property type="match status" value="1"/>
</dbReference>
<dbReference type="SUPFAM" id="SSF55073">
    <property type="entry name" value="Nucleotide cyclase"/>
    <property type="match status" value="1"/>
</dbReference>
<dbReference type="Gene3D" id="3.30.70.270">
    <property type="match status" value="1"/>
</dbReference>
<comment type="caution">
    <text evidence="3">The sequence shown here is derived from an EMBL/GenBank/DDBJ whole genome shotgun (WGS) entry which is preliminary data.</text>
</comment>
<dbReference type="SMART" id="SM00052">
    <property type="entry name" value="EAL"/>
    <property type="match status" value="1"/>
</dbReference>
<dbReference type="EMBL" id="JAUTWS010000005">
    <property type="protein sequence ID" value="MDO9708036.1"/>
    <property type="molecule type" value="Genomic_DNA"/>
</dbReference>
<dbReference type="InterPro" id="IPR050706">
    <property type="entry name" value="Cyclic-di-GMP_PDE-like"/>
</dbReference>
<protein>
    <submittedName>
        <fullName evidence="3">Sensor domain-containing phosphodiesterase</fullName>
    </submittedName>
</protein>
<sequence>MIDERTEAARLDALRMLDLLDTPPSESFDRITRMAAQLFRLPIAAVSLTDFDRQWFKSRVGVSHTGLPREKAPCALVAESRDCLVVPDLLTDARYHDSPLAGSGARFYAGAPLLTREGFGLGAMCVVGPEPRAATPEEMAALADLAAMVMAQIELQHAFGRVDPLSGMPNRIQFLEDLEDMARDRPPGEPRIAVLIDLASPERLSAAVRVMGSVYLDDMIRLAGRILRAAMPAGCKAYHVAATQFAFVAPPDLAEPGCTVAMRRMLDRLAEVASPHLMAGLAAGLAPFRLGETAPRDVLRTAHGAAQDARGSEGRIGIHSSAQDAAHRRRFGLLQDFAQALERPDELRLVFQPRIDLASGACRGGEALLRWRHPALGEVSPGEFMPLVEQTSMARPATAWVLEAAMRQLAAWREAGLDLQLSVNVSAANLAERDLPGRVLDGLRRHRLSPDCLELEVTESTVMEDAGQALAVLEALAGAGIRLAIDDFGTGHSSLSYLQRLPAQVVKIDQSFMRGLMSDDRKQALVSTMILLSHDLGYEVVAEGVEDAEVRDFLVAASCNEAQGYLFARPMAAGDFLAWRQAHADGEADRHRQARQPRLAVPGERRPGRAVQAGSPVG</sequence>
<evidence type="ECO:0000313" key="3">
    <source>
        <dbReference type="EMBL" id="MDO9708036.1"/>
    </source>
</evidence>
<dbReference type="SUPFAM" id="SSF141868">
    <property type="entry name" value="EAL domain-like"/>
    <property type="match status" value="1"/>
</dbReference>
<evidence type="ECO:0000256" key="1">
    <source>
        <dbReference type="SAM" id="MobiDB-lite"/>
    </source>
</evidence>
<name>A0ABT9DVV4_9PROT</name>
<dbReference type="Pfam" id="PF00563">
    <property type="entry name" value="EAL"/>
    <property type="match status" value="1"/>
</dbReference>